<dbReference type="GO" id="GO:0003700">
    <property type="term" value="F:DNA-binding transcription factor activity"/>
    <property type="evidence" value="ECO:0007669"/>
    <property type="project" value="InterPro"/>
</dbReference>
<evidence type="ECO:0000256" key="2">
    <source>
        <dbReference type="ARBA" id="ARBA00023015"/>
    </source>
</evidence>
<feature type="domain" description="HTH lysR-type" evidence="5">
    <location>
        <begin position="1"/>
        <end position="58"/>
    </location>
</feature>
<dbReference type="EMBL" id="CP020330">
    <property type="protein sequence ID" value="AQZ52346.1"/>
    <property type="molecule type" value="Genomic_DNA"/>
</dbReference>
<dbReference type="Pfam" id="PF00126">
    <property type="entry name" value="HTH_1"/>
    <property type="match status" value="1"/>
</dbReference>
<dbReference type="STRING" id="1122214.Mame_03027"/>
<dbReference type="Pfam" id="PF03466">
    <property type="entry name" value="LysR_substrate"/>
    <property type="match status" value="1"/>
</dbReference>
<dbReference type="AlphaFoldDB" id="A0A1U9Z3U6"/>
<evidence type="ECO:0000313" key="7">
    <source>
        <dbReference type="Proteomes" id="UP000191135"/>
    </source>
</evidence>
<evidence type="ECO:0000259" key="5">
    <source>
        <dbReference type="PROSITE" id="PS50931"/>
    </source>
</evidence>
<keyword evidence="3" id="KW-0238">DNA-binding</keyword>
<dbReference type="InterPro" id="IPR036390">
    <property type="entry name" value="WH_DNA-bd_sf"/>
</dbReference>
<accession>A0A1U9Z3U6</accession>
<dbReference type="InterPro" id="IPR000847">
    <property type="entry name" value="LysR_HTH_N"/>
</dbReference>
<proteinExistence type="inferred from homology"/>
<dbReference type="GO" id="GO:0043565">
    <property type="term" value="F:sequence-specific DNA binding"/>
    <property type="evidence" value="ECO:0007669"/>
    <property type="project" value="TreeGrafter"/>
</dbReference>
<comment type="similarity">
    <text evidence="1">Belongs to the LysR transcriptional regulatory family.</text>
</comment>
<dbReference type="Proteomes" id="UP000191135">
    <property type="component" value="Chromosome"/>
</dbReference>
<evidence type="ECO:0000313" key="6">
    <source>
        <dbReference type="EMBL" id="AQZ52346.1"/>
    </source>
</evidence>
<dbReference type="Gene3D" id="3.40.190.290">
    <property type="match status" value="1"/>
</dbReference>
<dbReference type="SUPFAM" id="SSF46785">
    <property type="entry name" value="Winged helix' DNA-binding domain"/>
    <property type="match status" value="1"/>
</dbReference>
<dbReference type="InterPro" id="IPR036388">
    <property type="entry name" value="WH-like_DNA-bd_sf"/>
</dbReference>
<keyword evidence="7" id="KW-1185">Reference proteome</keyword>
<keyword evidence="4" id="KW-0804">Transcription</keyword>
<dbReference type="KEGG" id="mmed:Mame_03027"/>
<dbReference type="RefSeq" id="WP_018066025.1">
    <property type="nucleotide sequence ID" value="NZ_AQWH01000018.1"/>
</dbReference>
<dbReference type="InterPro" id="IPR005119">
    <property type="entry name" value="LysR_subst-bd"/>
</dbReference>
<dbReference type="PANTHER" id="PTHR30427">
    <property type="entry name" value="TRANSCRIPTIONAL ACTIVATOR PROTEIN LYSR"/>
    <property type="match status" value="1"/>
</dbReference>
<organism evidence="6 7">
    <name type="scientific">Martelella mediterranea DSM 17316</name>
    <dbReference type="NCBI Taxonomy" id="1122214"/>
    <lineage>
        <taxon>Bacteria</taxon>
        <taxon>Pseudomonadati</taxon>
        <taxon>Pseudomonadota</taxon>
        <taxon>Alphaproteobacteria</taxon>
        <taxon>Hyphomicrobiales</taxon>
        <taxon>Aurantimonadaceae</taxon>
        <taxon>Martelella</taxon>
    </lineage>
</organism>
<keyword evidence="2" id="KW-0805">Transcription regulation</keyword>
<name>A0A1U9Z3U6_9HYPH</name>
<dbReference type="SUPFAM" id="SSF53850">
    <property type="entry name" value="Periplasmic binding protein-like II"/>
    <property type="match status" value="1"/>
</dbReference>
<dbReference type="PANTHER" id="PTHR30427:SF1">
    <property type="entry name" value="TRANSCRIPTIONAL ACTIVATOR PROTEIN LYSR"/>
    <property type="match status" value="1"/>
</dbReference>
<evidence type="ECO:0000256" key="1">
    <source>
        <dbReference type="ARBA" id="ARBA00009437"/>
    </source>
</evidence>
<dbReference type="Gene3D" id="1.10.10.10">
    <property type="entry name" value="Winged helix-like DNA-binding domain superfamily/Winged helix DNA-binding domain"/>
    <property type="match status" value="1"/>
</dbReference>
<evidence type="ECO:0000256" key="3">
    <source>
        <dbReference type="ARBA" id="ARBA00023125"/>
    </source>
</evidence>
<evidence type="ECO:0000256" key="4">
    <source>
        <dbReference type="ARBA" id="ARBA00023163"/>
    </source>
</evidence>
<dbReference type="eggNOG" id="COG0583">
    <property type="taxonomic scope" value="Bacteria"/>
</dbReference>
<sequence length="303" mass="33674">MNIKQLEVFRAVLSTGSTMGAAKSTGLSQSGVSRLVQQLESDLDLTLFQRVKGRLVPTPEARTLEAEAKTVLLNLARFSQLADEIRTGASETEAVRIGLPSSMWENFAPAMLKDYREGFPGVRVETFFETTMTIQRMIDQRVIDFGFLRHEGEISPGIRLEIVAEGRSVAVMHRDHRLAARDVIRPEDLRGEPLIMLGRLRAHRVMLDRLLQNEAVRADVRIETHSNSSACAYAAEGLGIALASSFYANLYKHLPVVQRPFEPKLTQRFGIATAEGVPMSLAAKGLMAALKRQIERSQMDDQA</sequence>
<dbReference type="PROSITE" id="PS50931">
    <property type="entry name" value="HTH_LYSR"/>
    <property type="match status" value="1"/>
</dbReference>
<dbReference type="OrthoDB" id="7260751at2"/>
<reference evidence="6 7" key="1">
    <citation type="submission" date="2017-03" db="EMBL/GenBank/DDBJ databases">
        <title>Foreign affairs: Plasmid Transfer between Roseobacters and Rhizobia.</title>
        <authorList>
            <person name="Bartling P."/>
            <person name="Bunk B."/>
            <person name="Overmann J."/>
            <person name="Brinkmann H."/>
            <person name="Petersen J."/>
        </authorList>
    </citation>
    <scope>NUCLEOTIDE SEQUENCE [LARGE SCALE GENOMIC DNA]</scope>
    <source>
        <strain evidence="6 7">MACL11</strain>
    </source>
</reference>
<dbReference type="GO" id="GO:0010628">
    <property type="term" value="P:positive regulation of gene expression"/>
    <property type="evidence" value="ECO:0007669"/>
    <property type="project" value="TreeGrafter"/>
</dbReference>
<gene>
    <name evidence="6" type="primary">cmpR_4</name>
    <name evidence="6" type="ORF">Mame_03027</name>
</gene>
<protein>
    <submittedName>
        <fullName evidence="6">HTH-type transcriptional activator CmpR</fullName>
    </submittedName>
</protein>